<dbReference type="Proteomes" id="UP000441717">
    <property type="component" value="Unassembled WGS sequence"/>
</dbReference>
<dbReference type="FunFam" id="3.30.70.270:FF:000001">
    <property type="entry name" value="Diguanylate cyclase domain protein"/>
    <property type="match status" value="1"/>
</dbReference>
<feature type="domain" description="HD-GYP" evidence="3">
    <location>
        <begin position="499"/>
        <end position="694"/>
    </location>
</feature>
<evidence type="ECO:0000313" key="4">
    <source>
        <dbReference type="EMBL" id="MQL51279.1"/>
    </source>
</evidence>
<keyword evidence="1" id="KW-1133">Transmembrane helix</keyword>
<evidence type="ECO:0000256" key="1">
    <source>
        <dbReference type="SAM" id="Phobius"/>
    </source>
</evidence>
<dbReference type="CDD" id="cd00130">
    <property type="entry name" value="PAS"/>
    <property type="match status" value="1"/>
</dbReference>
<dbReference type="GO" id="GO:0005886">
    <property type="term" value="C:plasma membrane"/>
    <property type="evidence" value="ECO:0007669"/>
    <property type="project" value="TreeGrafter"/>
</dbReference>
<dbReference type="AlphaFoldDB" id="A0A6N7INV5"/>
<dbReference type="Gene3D" id="3.30.70.270">
    <property type="match status" value="1"/>
</dbReference>
<dbReference type="Pfam" id="PF00990">
    <property type="entry name" value="GGDEF"/>
    <property type="match status" value="1"/>
</dbReference>
<dbReference type="InterPro" id="IPR000014">
    <property type="entry name" value="PAS"/>
</dbReference>
<dbReference type="InterPro" id="IPR037522">
    <property type="entry name" value="HD_GYP_dom"/>
</dbReference>
<dbReference type="InterPro" id="IPR000160">
    <property type="entry name" value="GGDEF_dom"/>
</dbReference>
<protein>
    <submittedName>
        <fullName evidence="4">Diguanylate cyclase</fullName>
    </submittedName>
</protein>
<keyword evidence="1" id="KW-0812">Transmembrane</keyword>
<feature type="domain" description="GGDEF" evidence="2">
    <location>
        <begin position="351"/>
        <end position="486"/>
    </location>
</feature>
<dbReference type="PANTHER" id="PTHR45138">
    <property type="entry name" value="REGULATORY COMPONENTS OF SENSORY TRANSDUCTION SYSTEM"/>
    <property type="match status" value="1"/>
</dbReference>
<dbReference type="Gene3D" id="3.30.450.20">
    <property type="entry name" value="PAS domain"/>
    <property type="match status" value="1"/>
</dbReference>
<dbReference type="SUPFAM" id="SSF109604">
    <property type="entry name" value="HD-domain/PDEase-like"/>
    <property type="match status" value="1"/>
</dbReference>
<feature type="transmembrane region" description="Helical" evidence="1">
    <location>
        <begin position="27"/>
        <end position="53"/>
    </location>
</feature>
<keyword evidence="5" id="KW-1185">Reference proteome</keyword>
<dbReference type="SUPFAM" id="SSF55073">
    <property type="entry name" value="Nucleotide cyclase"/>
    <property type="match status" value="1"/>
</dbReference>
<sequence>MWRRYRALFLWRGELWMLRRDQQLAKLVMAALSIWIGLWVIQMLVVFHSQLLLENQLNERSEKMALCAQMFKLTAERGHDLEPQELQTMRDSANRLETLTHTPRGQALARNLVAAVERFASCQPSQRAVAFQSLQQLVVENNLFQSQRLQEDNLLFQQDMRRVRILVAATTGGATLLSGMVLGALLFWLFRQTNVTSLVVKSTRNAVLVGDQRNRVVLVNQAFAKLIGSSANGLTGLPLESIGPTGRLLARCIGNGEEVKEREVLWRLEGGECRCFLVDVILTIDRRGRVQSGMAVLRDITAQWEARQRAEREKAALRELASHDALTGLLNYGAFIESLSAQTEAAIKEGRPLSLLMIDLDHFKVYNDTLGHPAGDELLREFAGVLAKSVRAGDQVARYGGDEFVVILPDTDGAAAYQIAERLRRQIADHPFPGRNNLPEHRLTASIGVATLTAGIGSADKLIKAADEALYAAKLGARNRTEFYHSALSEFAHAIPDDQREPLLVAVRSNLLLLQTRDSYTYYHSERVAKLSQAIGSEMDFNAGEQRYLRIASVLHDIGKVCVPPEILTKITPLNPQEWEEIKRHPQFGAEFLSAFSIARPVIEAVRHHHERWDGTGYPAGLKGRETPLFARIIGVSDSFDAMTVDRPYRRGFSRQAALDELQRCAGKQFDPEIIHYFLRTVEKGIVDSIYAKPATE</sequence>
<evidence type="ECO:0000259" key="3">
    <source>
        <dbReference type="PROSITE" id="PS51832"/>
    </source>
</evidence>
<dbReference type="GO" id="GO:0043709">
    <property type="term" value="P:cell adhesion involved in single-species biofilm formation"/>
    <property type="evidence" value="ECO:0007669"/>
    <property type="project" value="TreeGrafter"/>
</dbReference>
<comment type="caution">
    <text evidence="4">The sequence shown here is derived from an EMBL/GenBank/DDBJ whole genome shotgun (WGS) entry which is preliminary data.</text>
</comment>
<dbReference type="GO" id="GO:0052621">
    <property type="term" value="F:diguanylate cyclase activity"/>
    <property type="evidence" value="ECO:0007669"/>
    <property type="project" value="TreeGrafter"/>
</dbReference>
<dbReference type="EMBL" id="WHYR01000005">
    <property type="protein sequence ID" value="MQL51279.1"/>
    <property type="molecule type" value="Genomic_DNA"/>
</dbReference>
<dbReference type="InterPro" id="IPR029787">
    <property type="entry name" value="Nucleotide_cyclase"/>
</dbReference>
<dbReference type="SUPFAM" id="SSF55785">
    <property type="entry name" value="PYP-like sensor domain (PAS domain)"/>
    <property type="match status" value="1"/>
</dbReference>
<dbReference type="PANTHER" id="PTHR45138:SF9">
    <property type="entry name" value="DIGUANYLATE CYCLASE DGCM-RELATED"/>
    <property type="match status" value="1"/>
</dbReference>
<keyword evidence="1" id="KW-0472">Membrane</keyword>
<feature type="transmembrane region" description="Helical" evidence="1">
    <location>
        <begin position="165"/>
        <end position="190"/>
    </location>
</feature>
<dbReference type="SMART" id="SM00471">
    <property type="entry name" value="HDc"/>
    <property type="match status" value="1"/>
</dbReference>
<dbReference type="Pfam" id="PF13487">
    <property type="entry name" value="HD_5"/>
    <property type="match status" value="1"/>
</dbReference>
<dbReference type="PROSITE" id="PS51832">
    <property type="entry name" value="HD_GYP"/>
    <property type="match status" value="1"/>
</dbReference>
<dbReference type="InterPro" id="IPR003607">
    <property type="entry name" value="HD/PDEase_dom"/>
</dbReference>
<dbReference type="NCBIfam" id="TIGR00254">
    <property type="entry name" value="GGDEF"/>
    <property type="match status" value="1"/>
</dbReference>
<dbReference type="Pfam" id="PF13426">
    <property type="entry name" value="PAS_9"/>
    <property type="match status" value="1"/>
</dbReference>
<dbReference type="InterPro" id="IPR043128">
    <property type="entry name" value="Rev_trsase/Diguanyl_cyclase"/>
</dbReference>
<organism evidence="4 5">
    <name type="scientific">Desulfofundulus thermobenzoicus</name>
    <dbReference type="NCBI Taxonomy" id="29376"/>
    <lineage>
        <taxon>Bacteria</taxon>
        <taxon>Bacillati</taxon>
        <taxon>Bacillota</taxon>
        <taxon>Clostridia</taxon>
        <taxon>Eubacteriales</taxon>
        <taxon>Peptococcaceae</taxon>
        <taxon>Desulfofundulus</taxon>
    </lineage>
</organism>
<gene>
    <name evidence="4" type="ORF">GFC01_03175</name>
</gene>
<evidence type="ECO:0000313" key="5">
    <source>
        <dbReference type="Proteomes" id="UP000441717"/>
    </source>
</evidence>
<dbReference type="CDD" id="cd00077">
    <property type="entry name" value="HDc"/>
    <property type="match status" value="1"/>
</dbReference>
<evidence type="ECO:0000259" key="2">
    <source>
        <dbReference type="PROSITE" id="PS50887"/>
    </source>
</evidence>
<dbReference type="InterPro" id="IPR050469">
    <property type="entry name" value="Diguanylate_Cyclase"/>
</dbReference>
<accession>A0A6N7INV5</accession>
<reference evidence="4 5" key="1">
    <citation type="submission" date="2019-10" db="EMBL/GenBank/DDBJ databases">
        <title>Comparative genomics of sulfur disproportionating microorganisms.</title>
        <authorList>
            <person name="Ward L.M."/>
            <person name="Bertran E."/>
            <person name="Johnston D."/>
        </authorList>
    </citation>
    <scope>NUCLEOTIDE SEQUENCE [LARGE SCALE GENOMIC DNA]</scope>
    <source>
        <strain evidence="4 5">DSM 14055</strain>
    </source>
</reference>
<name>A0A6N7INV5_9FIRM</name>
<dbReference type="InterPro" id="IPR035965">
    <property type="entry name" value="PAS-like_dom_sf"/>
</dbReference>
<dbReference type="PROSITE" id="PS50887">
    <property type="entry name" value="GGDEF"/>
    <property type="match status" value="1"/>
</dbReference>
<dbReference type="Gene3D" id="1.10.3210.10">
    <property type="entry name" value="Hypothetical protein af1432"/>
    <property type="match status" value="1"/>
</dbReference>
<dbReference type="SMART" id="SM00267">
    <property type="entry name" value="GGDEF"/>
    <property type="match status" value="1"/>
</dbReference>
<dbReference type="OrthoDB" id="9798833at2"/>
<dbReference type="NCBIfam" id="TIGR00229">
    <property type="entry name" value="sensory_box"/>
    <property type="match status" value="1"/>
</dbReference>
<proteinExistence type="predicted"/>
<dbReference type="GO" id="GO:1902201">
    <property type="term" value="P:negative regulation of bacterial-type flagellum-dependent cell motility"/>
    <property type="evidence" value="ECO:0007669"/>
    <property type="project" value="TreeGrafter"/>
</dbReference>
<dbReference type="CDD" id="cd01949">
    <property type="entry name" value="GGDEF"/>
    <property type="match status" value="1"/>
</dbReference>